<evidence type="ECO:0000313" key="10">
    <source>
        <dbReference type="Proteomes" id="UP001499951"/>
    </source>
</evidence>
<dbReference type="EMBL" id="BAAADD010000003">
    <property type="protein sequence ID" value="GAA0564284.1"/>
    <property type="molecule type" value="Genomic_DNA"/>
</dbReference>
<keyword evidence="6" id="KW-1133">Transmembrane helix</keyword>
<evidence type="ECO:0000256" key="6">
    <source>
        <dbReference type="ARBA" id="ARBA00022989"/>
    </source>
</evidence>
<keyword evidence="4" id="KW-0812">Transmembrane</keyword>
<dbReference type="PANTHER" id="PTHR48090">
    <property type="entry name" value="UNDECAPRENYL-PHOSPHATE 4-DEOXY-4-FORMAMIDO-L-ARABINOSE TRANSFERASE-RELATED"/>
    <property type="match status" value="1"/>
</dbReference>
<dbReference type="InterPro" id="IPR050256">
    <property type="entry name" value="Glycosyltransferase_2"/>
</dbReference>
<organism evidence="9 10">
    <name type="scientific">Rhizomicrobium electricum</name>
    <dbReference type="NCBI Taxonomy" id="480070"/>
    <lineage>
        <taxon>Bacteria</taxon>
        <taxon>Pseudomonadati</taxon>
        <taxon>Pseudomonadota</taxon>
        <taxon>Alphaproteobacteria</taxon>
        <taxon>Micropepsales</taxon>
        <taxon>Micropepsaceae</taxon>
        <taxon>Rhizomicrobium</taxon>
    </lineage>
</organism>
<reference evidence="9 10" key="1">
    <citation type="journal article" date="2019" name="Int. J. Syst. Evol. Microbiol.">
        <title>The Global Catalogue of Microorganisms (GCM) 10K type strain sequencing project: providing services to taxonomists for standard genome sequencing and annotation.</title>
        <authorList>
            <consortium name="The Broad Institute Genomics Platform"/>
            <consortium name="The Broad Institute Genome Sequencing Center for Infectious Disease"/>
            <person name="Wu L."/>
            <person name="Ma J."/>
        </authorList>
    </citation>
    <scope>NUCLEOTIDE SEQUENCE [LARGE SCALE GENOMIC DNA]</scope>
    <source>
        <strain evidence="9 10">JCM 15089</strain>
    </source>
</reference>
<evidence type="ECO:0000256" key="3">
    <source>
        <dbReference type="ARBA" id="ARBA00022679"/>
    </source>
</evidence>
<evidence type="ECO:0000256" key="5">
    <source>
        <dbReference type="ARBA" id="ARBA00022985"/>
    </source>
</evidence>
<keyword evidence="3" id="KW-0808">Transferase</keyword>
<name>A0ABN1EEE4_9PROT</name>
<evidence type="ECO:0000313" key="9">
    <source>
        <dbReference type="EMBL" id="GAA0564284.1"/>
    </source>
</evidence>
<dbReference type="SUPFAM" id="SSF53448">
    <property type="entry name" value="Nucleotide-diphospho-sugar transferases"/>
    <property type="match status" value="1"/>
</dbReference>
<keyword evidence="2" id="KW-0328">Glycosyltransferase</keyword>
<evidence type="ECO:0000256" key="4">
    <source>
        <dbReference type="ARBA" id="ARBA00022692"/>
    </source>
</evidence>
<dbReference type="Proteomes" id="UP001499951">
    <property type="component" value="Unassembled WGS sequence"/>
</dbReference>
<dbReference type="CDD" id="cd04179">
    <property type="entry name" value="DPM_DPG-synthase_like"/>
    <property type="match status" value="1"/>
</dbReference>
<protein>
    <submittedName>
        <fullName evidence="9">Glycosyltransferase family 2 protein</fullName>
    </submittedName>
</protein>
<keyword evidence="1" id="KW-1003">Cell membrane</keyword>
<dbReference type="Gene3D" id="3.90.550.10">
    <property type="entry name" value="Spore Coat Polysaccharide Biosynthesis Protein SpsA, Chain A"/>
    <property type="match status" value="1"/>
</dbReference>
<keyword evidence="10" id="KW-1185">Reference proteome</keyword>
<evidence type="ECO:0000256" key="7">
    <source>
        <dbReference type="ARBA" id="ARBA00023136"/>
    </source>
</evidence>
<feature type="domain" description="Glycosyltransferase 2-like" evidence="8">
    <location>
        <begin position="47"/>
        <end position="208"/>
    </location>
</feature>
<dbReference type="Pfam" id="PF00535">
    <property type="entry name" value="Glycos_transf_2"/>
    <property type="match status" value="1"/>
</dbReference>
<evidence type="ECO:0000259" key="8">
    <source>
        <dbReference type="Pfam" id="PF00535"/>
    </source>
</evidence>
<comment type="caution">
    <text evidence="9">The sequence shown here is derived from an EMBL/GenBank/DDBJ whole genome shotgun (WGS) entry which is preliminary data.</text>
</comment>
<keyword evidence="7" id="KW-0472">Membrane</keyword>
<dbReference type="InterPro" id="IPR029044">
    <property type="entry name" value="Nucleotide-diphossugar_trans"/>
</dbReference>
<keyword evidence="5" id="KW-0448">Lipopolysaccharide biosynthesis</keyword>
<sequence>MGQSGTTLFPDGIALYKARVRLDPNAAESTQDYDGIERNFAMPVKLSVVVPVKDEAENIAPLAREIAAATAPLGETEIIFVDDGSSDGTAAILLGLKAEIPALRVISHATNLGQSRATRTGVRAAKGEIVVTLDGDGQNDPADIPNLVAPFDRGDASLGLVGGVRAKRKDTSARRVASRLANAIRQGLLHDGAVDSGCGLKAFRREAFLALPYFDHLHRFTIAMMLREGYRVEFVPVNHRPRLHGASKYTNFNRMLVGIYDLFGVRWLQRRMRGKTEAKEL</sequence>
<dbReference type="InterPro" id="IPR001173">
    <property type="entry name" value="Glyco_trans_2-like"/>
</dbReference>
<proteinExistence type="predicted"/>
<evidence type="ECO:0000256" key="1">
    <source>
        <dbReference type="ARBA" id="ARBA00022475"/>
    </source>
</evidence>
<gene>
    <name evidence="9" type="ORF">GCM10008942_10800</name>
</gene>
<dbReference type="PANTHER" id="PTHR48090:SF3">
    <property type="entry name" value="UNDECAPRENYL-PHOSPHATE 4-DEOXY-4-FORMAMIDO-L-ARABINOSE TRANSFERASE"/>
    <property type="match status" value="1"/>
</dbReference>
<accession>A0ABN1EEE4</accession>
<evidence type="ECO:0000256" key="2">
    <source>
        <dbReference type="ARBA" id="ARBA00022676"/>
    </source>
</evidence>